<dbReference type="AlphaFoldDB" id="A0A7X0JV50"/>
<evidence type="ECO:0000313" key="7">
    <source>
        <dbReference type="EMBL" id="MBB6521980.1"/>
    </source>
</evidence>
<dbReference type="GO" id="GO:0006310">
    <property type="term" value="P:DNA recombination"/>
    <property type="evidence" value="ECO:0007669"/>
    <property type="project" value="UniProtKB-KW"/>
</dbReference>
<dbReference type="RefSeq" id="WP_243749486.1">
    <property type="nucleotide sequence ID" value="NZ_JAAONY010000002.1"/>
</dbReference>
<keyword evidence="6" id="KW-0472">Membrane</keyword>
<comment type="caution">
    <text evidence="7">The sequence shown here is derived from an EMBL/GenBank/DDBJ whole genome shotgun (WGS) entry which is preliminary data.</text>
</comment>
<name>A0A7X0JV50_9GAMM</name>
<evidence type="ECO:0000256" key="4">
    <source>
        <dbReference type="ARBA" id="ARBA00023172"/>
    </source>
</evidence>
<keyword evidence="6" id="KW-1133">Transmembrane helix</keyword>
<dbReference type="Pfam" id="PF02646">
    <property type="entry name" value="RmuC"/>
    <property type="match status" value="1"/>
</dbReference>
<dbReference type="EMBL" id="JACHHT010000002">
    <property type="protein sequence ID" value="MBB6521980.1"/>
    <property type="molecule type" value="Genomic_DNA"/>
</dbReference>
<dbReference type="InParanoid" id="A0A7X0JV50"/>
<feature type="transmembrane region" description="Helical" evidence="6">
    <location>
        <begin position="15"/>
        <end position="33"/>
    </location>
</feature>
<dbReference type="InterPro" id="IPR003798">
    <property type="entry name" value="DNA_recombination_RmuC"/>
</dbReference>
<dbReference type="Proteomes" id="UP000528457">
    <property type="component" value="Unassembled WGS sequence"/>
</dbReference>
<dbReference type="FunCoup" id="A0A7X0JV50">
    <property type="interactions" value="110"/>
</dbReference>
<comment type="function">
    <text evidence="1">Involved in DNA recombination.</text>
</comment>
<evidence type="ECO:0000256" key="2">
    <source>
        <dbReference type="ARBA" id="ARBA00009840"/>
    </source>
</evidence>
<dbReference type="PANTHER" id="PTHR30563">
    <property type="entry name" value="DNA RECOMBINATION PROTEIN RMUC"/>
    <property type="match status" value="1"/>
</dbReference>
<comment type="similarity">
    <text evidence="2">Belongs to the RmuC family.</text>
</comment>
<keyword evidence="6" id="KW-0812">Transmembrane</keyword>
<accession>A0A7X0JV50</accession>
<reference evidence="7 8" key="1">
    <citation type="submission" date="2020-08" db="EMBL/GenBank/DDBJ databases">
        <title>Genomic Encyclopedia of Type Strains, Phase IV (KMG-IV): sequencing the most valuable type-strain genomes for metagenomic binning, comparative biology and taxonomic classification.</title>
        <authorList>
            <person name="Goeker M."/>
        </authorList>
    </citation>
    <scope>NUCLEOTIDE SEQUENCE [LARGE SCALE GENOMIC DNA]</scope>
    <source>
        <strain evidence="7 8">DSM 22368</strain>
    </source>
</reference>
<evidence type="ECO:0000256" key="6">
    <source>
        <dbReference type="SAM" id="Phobius"/>
    </source>
</evidence>
<keyword evidence="8" id="KW-1185">Reference proteome</keyword>
<keyword evidence="3 5" id="KW-0175">Coiled coil</keyword>
<feature type="coiled-coil region" evidence="5">
    <location>
        <begin position="71"/>
        <end position="112"/>
    </location>
</feature>
<organism evidence="7 8">
    <name type="scientific">Pseudoteredinibacter isoporae</name>
    <dbReference type="NCBI Taxonomy" id="570281"/>
    <lineage>
        <taxon>Bacteria</taxon>
        <taxon>Pseudomonadati</taxon>
        <taxon>Pseudomonadota</taxon>
        <taxon>Gammaproteobacteria</taxon>
        <taxon>Cellvibrionales</taxon>
        <taxon>Cellvibrionaceae</taxon>
        <taxon>Pseudoteredinibacter</taxon>
    </lineage>
</organism>
<evidence type="ECO:0000256" key="1">
    <source>
        <dbReference type="ARBA" id="ARBA00003416"/>
    </source>
</evidence>
<evidence type="ECO:0000256" key="5">
    <source>
        <dbReference type="SAM" id="Coils"/>
    </source>
</evidence>
<protein>
    <submittedName>
        <fullName evidence="7">DNA recombination protein RmuC</fullName>
    </submittedName>
</protein>
<sequence>MKLIPMQILGWPSHLVFFSAAVFLLVLLLWRLWRNRVSQRLEETRQLERQQQFEAQREQDLAKHDALQLQLMQLGKESEQMLLENKELAQEKHQLQLQLVQSKQKLEMLEQQLSVMPEKEQQLVRLQASLSSTETKLHEQKEHHQSQMAFVEQSRQQMMTQFEALSAKIYEQQAKRFNDDSQQSLTQLLNPLKSQLTEFKAKVEASHEKESAERHMLAGKISELQKQTQQIGNDAINLAKALKGESKTQGNWGELVLERLLEESGLQRGREYETQLSLQTVEGDRRYPDVLIRLPQEKDIVIDSKVSLLDYEAYCSSDDEQEKALYLKKHVQSIRNHISGLSLKEYEKLEGIRSLDFVFLFIPVEAAFMAALQADSRLFQDAYNKHIVLVSPTTLLASLRTVENLWRHEKQHKNAQKIADQAGALHDQFVLMLQSLEDLGKQLDKTQTAYELTRKRLASGRGNLIKRSQDIQKLGAKTKKTLPDSYLEDLDSNEVDSVAPLTAIEGSLSDTEKNS</sequence>
<keyword evidence="4" id="KW-0233">DNA recombination</keyword>
<gene>
    <name evidence="7" type="ORF">HNR48_002265</name>
</gene>
<evidence type="ECO:0000313" key="8">
    <source>
        <dbReference type="Proteomes" id="UP000528457"/>
    </source>
</evidence>
<evidence type="ECO:0000256" key="3">
    <source>
        <dbReference type="ARBA" id="ARBA00023054"/>
    </source>
</evidence>
<proteinExistence type="inferred from homology"/>
<dbReference type="PANTHER" id="PTHR30563:SF0">
    <property type="entry name" value="DNA RECOMBINATION PROTEIN RMUC"/>
    <property type="match status" value="1"/>
</dbReference>